<organism evidence="1 2">
    <name type="scientific">Mycolicibacterium murale</name>
    <dbReference type="NCBI Taxonomy" id="182220"/>
    <lineage>
        <taxon>Bacteria</taxon>
        <taxon>Bacillati</taxon>
        <taxon>Actinomycetota</taxon>
        <taxon>Actinomycetes</taxon>
        <taxon>Mycobacteriales</taxon>
        <taxon>Mycobacteriaceae</taxon>
        <taxon>Mycolicibacterium</taxon>
    </lineage>
</organism>
<dbReference type="EMBL" id="BLKT01000003">
    <property type="protein sequence ID" value="GFG61739.1"/>
    <property type="molecule type" value="Genomic_DNA"/>
</dbReference>
<sequence>MHRAQSGGVAFLRVGEQLCCGAQVTGMALHPGGLPIGGAPQLPVSSCRAAADEPIQPDDAALTALTA</sequence>
<comment type="caution">
    <text evidence="1">The sequence shown here is derived from an EMBL/GenBank/DDBJ whole genome shotgun (WGS) entry which is preliminary data.</text>
</comment>
<protein>
    <submittedName>
        <fullName evidence="1">Uncharacterized protein</fullName>
    </submittedName>
</protein>
<evidence type="ECO:0000313" key="1">
    <source>
        <dbReference type="EMBL" id="GFG61739.1"/>
    </source>
</evidence>
<name>A0A7I9WVY2_9MYCO</name>
<reference evidence="1 2" key="1">
    <citation type="journal article" date="2019" name="Emerg. Microbes Infect.">
        <title>Comprehensive subspecies identification of 175 nontuberculous mycobacteria species based on 7547 genomic profiles.</title>
        <authorList>
            <person name="Matsumoto Y."/>
            <person name="Kinjo T."/>
            <person name="Motooka D."/>
            <person name="Nabeya D."/>
            <person name="Jung N."/>
            <person name="Uechi K."/>
            <person name="Horii T."/>
            <person name="Iida T."/>
            <person name="Fujita J."/>
            <person name="Nakamura S."/>
        </authorList>
    </citation>
    <scope>NUCLEOTIDE SEQUENCE [LARGE SCALE GENOMIC DNA]</scope>
    <source>
        <strain evidence="1 2">JCM 13392</strain>
    </source>
</reference>
<evidence type="ECO:0000313" key="2">
    <source>
        <dbReference type="Proteomes" id="UP000465241"/>
    </source>
</evidence>
<dbReference type="AlphaFoldDB" id="A0A7I9WVY2"/>
<accession>A0A7I9WVY2</accession>
<gene>
    <name evidence="1" type="ORF">MMUR_58750</name>
</gene>
<dbReference type="Proteomes" id="UP000465241">
    <property type="component" value="Unassembled WGS sequence"/>
</dbReference>
<keyword evidence="2" id="KW-1185">Reference proteome</keyword>
<proteinExistence type="predicted"/>